<evidence type="ECO:0000313" key="2">
    <source>
        <dbReference type="EMBL" id="GAA1967023.1"/>
    </source>
</evidence>
<evidence type="ECO:0000313" key="3">
    <source>
        <dbReference type="Proteomes" id="UP001500571"/>
    </source>
</evidence>
<dbReference type="SUPFAM" id="SSF63829">
    <property type="entry name" value="Calcium-dependent phosphotriesterase"/>
    <property type="match status" value="1"/>
</dbReference>
<protein>
    <submittedName>
        <fullName evidence="2">ScyD/ScyE family protein</fullName>
    </submittedName>
</protein>
<dbReference type="EMBL" id="BAAAPB010000003">
    <property type="protein sequence ID" value="GAA1967023.1"/>
    <property type="molecule type" value="Genomic_DNA"/>
</dbReference>
<dbReference type="NCBIfam" id="NF033206">
    <property type="entry name" value="ScyE_fam"/>
    <property type="match status" value="1"/>
</dbReference>
<gene>
    <name evidence="2" type="ORF">GCM10009798_29200</name>
</gene>
<dbReference type="Proteomes" id="UP001500571">
    <property type="component" value="Unassembled WGS sequence"/>
</dbReference>
<comment type="caution">
    <text evidence="2">The sequence shown here is derived from an EMBL/GenBank/DDBJ whole genome shotgun (WGS) entry which is preliminary data.</text>
</comment>
<dbReference type="InterPro" id="IPR011042">
    <property type="entry name" value="6-blade_b-propeller_TolB-like"/>
</dbReference>
<accession>A0ABN2RCI5</accession>
<dbReference type="Gene3D" id="2.120.10.30">
    <property type="entry name" value="TolB, C-terminal domain"/>
    <property type="match status" value="1"/>
</dbReference>
<proteinExistence type="predicted"/>
<dbReference type="RefSeq" id="WP_344045963.1">
    <property type="nucleotide sequence ID" value="NZ_BAAAPB010000003.1"/>
</dbReference>
<keyword evidence="3" id="KW-1185">Reference proteome</keyword>
<evidence type="ECO:0000256" key="1">
    <source>
        <dbReference type="SAM" id="SignalP"/>
    </source>
</evidence>
<dbReference type="InterPro" id="IPR048031">
    <property type="entry name" value="ScyD/ScyE-like"/>
</dbReference>
<keyword evidence="1" id="KW-0732">Signal</keyword>
<organism evidence="2 3">
    <name type="scientific">Nocardioides panacihumi</name>
    <dbReference type="NCBI Taxonomy" id="400774"/>
    <lineage>
        <taxon>Bacteria</taxon>
        <taxon>Bacillati</taxon>
        <taxon>Actinomycetota</taxon>
        <taxon>Actinomycetes</taxon>
        <taxon>Propionibacteriales</taxon>
        <taxon>Nocardioidaceae</taxon>
        <taxon>Nocardioides</taxon>
    </lineage>
</organism>
<reference evidence="2 3" key="1">
    <citation type="journal article" date="2019" name="Int. J. Syst. Evol. Microbiol.">
        <title>The Global Catalogue of Microorganisms (GCM) 10K type strain sequencing project: providing services to taxonomists for standard genome sequencing and annotation.</title>
        <authorList>
            <consortium name="The Broad Institute Genomics Platform"/>
            <consortium name="The Broad Institute Genome Sequencing Center for Infectious Disease"/>
            <person name="Wu L."/>
            <person name="Ma J."/>
        </authorList>
    </citation>
    <scope>NUCLEOTIDE SEQUENCE [LARGE SCALE GENOMIC DNA]</scope>
    <source>
        <strain evidence="2 3">JCM 15309</strain>
    </source>
</reference>
<name>A0ABN2RCI5_9ACTN</name>
<feature type="signal peptide" evidence="1">
    <location>
        <begin position="1"/>
        <end position="27"/>
    </location>
</feature>
<sequence>MRRLQTIAGAAALTLTAGMAGVPHADAATPQRTLASGLLSPLSLAVDGNGTAYVTQNFAGVLAKVRPGRSPKVLYQSKGGNEVGGVSVRDGRVIFTETSSDAQGNPADSWIKVLRHNGTARTLAHVRGYENRKNPDGKVTYGARGISPSCASQWPVDKAGPAVYQGAKDSHPYATWQTRQRTYVADAGMNAVISVSPRGKIHTVAVLPAVPVKITAQLAQGAGIPACAVGLTYYGEPVPTDVQQAPDGSLYVTTEGGGLGEMMPLGALYRIRGKHIQMVAGGLFGAVGLAVKNNRTIFVAQLFGNEISKVTRSGKVSTFSKVNMPAALDRSLGHLYATTDVLVGAQPGGTPGGKVVRFRH</sequence>
<feature type="chain" id="PRO_5046924799" evidence="1">
    <location>
        <begin position="28"/>
        <end position="360"/>
    </location>
</feature>